<evidence type="ECO:0000313" key="2">
    <source>
        <dbReference type="EMBL" id="RYC33385.1"/>
    </source>
</evidence>
<sequence length="307" mass="33004">MRREPDIDYAATAALAEEGFGAAPGTFTAEGLRWLYERAFTDGTTVLAAHADGRKVGHIALVHQTVTMPAGPERAVALMDLFIIKAFRSKAAMAALYGAVERFCRDEGIRFIVAVPNGNAAGVNVRYLSLVEAARLEIRVGFGGFGGLGRRVDSRSVAELDPADGRALLDRFCGTEPGSLLWTGARMWDRLSKPGAGYALHATDDLLLVSAPRRDRRAAHTLLCALLPRPGATPARRDVGAVVSAACRLHRRPLFVYAGINGGVPLPGMLLPGRLRPSPMILQLRDFTEGAPPFAPSRFEAIDFDFA</sequence>
<feature type="domain" description="N-acetyltransferase" evidence="1">
    <location>
        <begin position="1"/>
        <end position="164"/>
    </location>
</feature>
<dbReference type="Gene3D" id="3.40.630.30">
    <property type="match status" value="1"/>
</dbReference>
<reference evidence="2 3" key="2">
    <citation type="submission" date="2019-02" db="EMBL/GenBank/DDBJ databases">
        <title>'Lichenibacterium ramalinii' gen. nov. sp. nov., 'Lichenibacterium minor' gen. nov. sp. nov.</title>
        <authorList>
            <person name="Pankratov T."/>
        </authorList>
    </citation>
    <scope>NUCLEOTIDE SEQUENCE [LARGE SCALE GENOMIC DNA]</scope>
    <source>
        <strain evidence="2 3">RmlP026</strain>
    </source>
</reference>
<accession>A0A4Q2UF06</accession>
<keyword evidence="3" id="KW-1185">Reference proteome</keyword>
<dbReference type="SUPFAM" id="SSF55729">
    <property type="entry name" value="Acyl-CoA N-acyltransferases (Nat)"/>
    <property type="match status" value="1"/>
</dbReference>
<dbReference type="PROSITE" id="PS51186">
    <property type="entry name" value="GNAT"/>
    <property type="match status" value="1"/>
</dbReference>
<comment type="caution">
    <text evidence="2">The sequence shown here is derived from an EMBL/GenBank/DDBJ whole genome shotgun (WGS) entry which is preliminary data.</text>
</comment>
<dbReference type="Pfam" id="PF00583">
    <property type="entry name" value="Acetyltransf_1"/>
    <property type="match status" value="1"/>
</dbReference>
<reference evidence="2 3" key="1">
    <citation type="submission" date="2018-12" db="EMBL/GenBank/DDBJ databases">
        <authorList>
            <person name="Grouzdev D.S."/>
            <person name="Krutkina M.S."/>
        </authorList>
    </citation>
    <scope>NUCLEOTIDE SEQUENCE [LARGE SCALE GENOMIC DNA]</scope>
    <source>
        <strain evidence="2 3">RmlP026</strain>
    </source>
</reference>
<dbReference type="AlphaFoldDB" id="A0A4Q2UF06"/>
<dbReference type="InterPro" id="IPR016181">
    <property type="entry name" value="Acyl_CoA_acyltransferase"/>
</dbReference>
<evidence type="ECO:0000259" key="1">
    <source>
        <dbReference type="PROSITE" id="PS51186"/>
    </source>
</evidence>
<name>A0A4Q2UF06_9HYPH</name>
<evidence type="ECO:0000313" key="3">
    <source>
        <dbReference type="Proteomes" id="UP000290759"/>
    </source>
</evidence>
<organism evidence="2 3">
    <name type="scientific">Lichenibacterium minor</name>
    <dbReference type="NCBI Taxonomy" id="2316528"/>
    <lineage>
        <taxon>Bacteria</taxon>
        <taxon>Pseudomonadati</taxon>
        <taxon>Pseudomonadota</taxon>
        <taxon>Alphaproteobacteria</taxon>
        <taxon>Hyphomicrobiales</taxon>
        <taxon>Lichenihabitantaceae</taxon>
        <taxon>Lichenibacterium</taxon>
    </lineage>
</organism>
<keyword evidence="2" id="KW-0808">Transferase</keyword>
<dbReference type="GO" id="GO:0016747">
    <property type="term" value="F:acyltransferase activity, transferring groups other than amino-acyl groups"/>
    <property type="evidence" value="ECO:0007669"/>
    <property type="project" value="InterPro"/>
</dbReference>
<proteinExistence type="predicted"/>
<dbReference type="Proteomes" id="UP000290759">
    <property type="component" value="Unassembled WGS sequence"/>
</dbReference>
<dbReference type="OrthoDB" id="8264632at2"/>
<protein>
    <submittedName>
        <fullName evidence="2">GNAT family N-acetyltransferase</fullName>
    </submittedName>
</protein>
<gene>
    <name evidence="2" type="ORF">D3273_02615</name>
</gene>
<dbReference type="InterPro" id="IPR000182">
    <property type="entry name" value="GNAT_dom"/>
</dbReference>
<dbReference type="EMBL" id="QYBB01000002">
    <property type="protein sequence ID" value="RYC33385.1"/>
    <property type="molecule type" value="Genomic_DNA"/>
</dbReference>